<evidence type="ECO:0000256" key="2">
    <source>
        <dbReference type="SAM" id="SignalP"/>
    </source>
</evidence>
<reference evidence="4" key="1">
    <citation type="journal article" date="2019" name="Int. J. Syst. Evol. Microbiol.">
        <title>The Global Catalogue of Microorganisms (GCM) 10K type strain sequencing project: providing services to taxonomists for standard genome sequencing and annotation.</title>
        <authorList>
            <consortium name="The Broad Institute Genomics Platform"/>
            <consortium name="The Broad Institute Genome Sequencing Center for Infectious Disease"/>
            <person name="Wu L."/>
            <person name="Ma J."/>
        </authorList>
    </citation>
    <scope>NUCLEOTIDE SEQUENCE [LARGE SCALE GENOMIC DNA]</scope>
    <source>
        <strain evidence="4">CGMCC 1.15304</strain>
    </source>
</reference>
<feature type="transmembrane region" description="Helical" evidence="1">
    <location>
        <begin position="115"/>
        <end position="134"/>
    </location>
</feature>
<evidence type="ECO:0000256" key="1">
    <source>
        <dbReference type="SAM" id="Phobius"/>
    </source>
</evidence>
<comment type="caution">
    <text evidence="3">The sequence shown here is derived from an EMBL/GenBank/DDBJ whole genome shotgun (WGS) entry which is preliminary data.</text>
</comment>
<evidence type="ECO:0000313" key="4">
    <source>
        <dbReference type="Proteomes" id="UP001595776"/>
    </source>
</evidence>
<keyword evidence="2" id="KW-0732">Signal</keyword>
<keyword evidence="1" id="KW-0472">Membrane</keyword>
<keyword evidence="1" id="KW-1133">Transmembrane helix</keyword>
<dbReference type="InterPro" id="IPR007038">
    <property type="entry name" value="HupE_UreJ"/>
</dbReference>
<sequence length="189" mass="18435">MKTHTKIGLASIAALTVAGAASAHTGGNLAGVGAGLLHPLVGLDHLIAMFAVGLWASLAPAKKAIQGPLAFLAALVVGFGLGLGGASASFIETGIIVSLIALGGLMLLRHKVPMAMALALIGGFGLFHGHAHGAEATGAVGGYMVGFLATSIALHLLGYAVGSIVSRNKYAVPAMGASVAAVGLILASA</sequence>
<dbReference type="PIRSF" id="PIRSF016919">
    <property type="entry name" value="HupE_UreJ"/>
    <property type="match status" value="1"/>
</dbReference>
<dbReference type="RefSeq" id="WP_068148929.1">
    <property type="nucleotide sequence ID" value="NZ_JBHSCR010000013.1"/>
</dbReference>
<evidence type="ECO:0000313" key="3">
    <source>
        <dbReference type="EMBL" id="MFC4348587.1"/>
    </source>
</evidence>
<organism evidence="3 4">
    <name type="scientific">Kordiimonas lipolytica</name>
    <dbReference type="NCBI Taxonomy" id="1662421"/>
    <lineage>
        <taxon>Bacteria</taxon>
        <taxon>Pseudomonadati</taxon>
        <taxon>Pseudomonadota</taxon>
        <taxon>Alphaproteobacteria</taxon>
        <taxon>Kordiimonadales</taxon>
        <taxon>Kordiimonadaceae</taxon>
        <taxon>Kordiimonas</taxon>
    </lineage>
</organism>
<keyword evidence="4" id="KW-1185">Reference proteome</keyword>
<feature type="transmembrane region" description="Helical" evidence="1">
    <location>
        <begin position="65"/>
        <end position="84"/>
    </location>
</feature>
<dbReference type="Pfam" id="PF04955">
    <property type="entry name" value="HupE_UreJ"/>
    <property type="match status" value="1"/>
</dbReference>
<keyword evidence="1" id="KW-0812">Transmembrane</keyword>
<feature type="signal peptide" evidence="2">
    <location>
        <begin position="1"/>
        <end position="23"/>
    </location>
</feature>
<feature type="chain" id="PRO_5047421100" evidence="2">
    <location>
        <begin position="24"/>
        <end position="189"/>
    </location>
</feature>
<feature type="transmembrane region" description="Helical" evidence="1">
    <location>
        <begin position="170"/>
        <end position="188"/>
    </location>
</feature>
<dbReference type="Proteomes" id="UP001595776">
    <property type="component" value="Unassembled WGS sequence"/>
</dbReference>
<dbReference type="EMBL" id="JBHSCR010000013">
    <property type="protein sequence ID" value="MFC4348587.1"/>
    <property type="molecule type" value="Genomic_DNA"/>
</dbReference>
<feature type="transmembrane region" description="Helical" evidence="1">
    <location>
        <begin position="39"/>
        <end position="58"/>
    </location>
</feature>
<gene>
    <name evidence="3" type="ORF">ACFO5Q_12105</name>
</gene>
<protein>
    <submittedName>
        <fullName evidence="3">HupE/UreJ family protein</fullName>
    </submittedName>
</protein>
<name>A0ABV8UBN5_9PROT</name>
<accession>A0ABV8UBN5</accession>
<proteinExistence type="predicted"/>
<feature type="transmembrane region" description="Helical" evidence="1">
    <location>
        <begin position="140"/>
        <end position="158"/>
    </location>
</feature>